<feature type="domain" description="Cell wall hydrolase SleB" evidence="1">
    <location>
        <begin position="130"/>
        <end position="237"/>
    </location>
</feature>
<dbReference type="GO" id="GO:0016787">
    <property type="term" value="F:hydrolase activity"/>
    <property type="evidence" value="ECO:0007669"/>
    <property type="project" value="UniProtKB-KW"/>
</dbReference>
<name>A0A5E8A608_9SPHN</name>
<dbReference type="EMBL" id="CABVLI010000044">
    <property type="protein sequence ID" value="VVT26860.1"/>
    <property type="molecule type" value="Genomic_DNA"/>
</dbReference>
<dbReference type="Gene3D" id="1.10.10.2520">
    <property type="entry name" value="Cell wall hydrolase SleB, domain 1"/>
    <property type="match status" value="1"/>
</dbReference>
<proteinExistence type="predicted"/>
<dbReference type="InterPro" id="IPR011105">
    <property type="entry name" value="Cell_wall_hydrolase_SleB"/>
</dbReference>
<evidence type="ECO:0000313" key="3">
    <source>
        <dbReference type="Proteomes" id="UP000326857"/>
    </source>
</evidence>
<evidence type="ECO:0000313" key="2">
    <source>
        <dbReference type="EMBL" id="VVT26860.1"/>
    </source>
</evidence>
<gene>
    <name evidence="2" type="ORF">SPHINGO391_490225</name>
</gene>
<dbReference type="Proteomes" id="UP000326857">
    <property type="component" value="Unassembled WGS sequence"/>
</dbReference>
<keyword evidence="2" id="KW-0378">Hydrolase</keyword>
<evidence type="ECO:0000259" key="1">
    <source>
        <dbReference type="Pfam" id="PF07486"/>
    </source>
</evidence>
<organism evidence="2 3">
    <name type="scientific">Sphingomonas aurantiaca</name>
    <dbReference type="NCBI Taxonomy" id="185949"/>
    <lineage>
        <taxon>Bacteria</taxon>
        <taxon>Pseudomonadati</taxon>
        <taxon>Pseudomonadota</taxon>
        <taxon>Alphaproteobacteria</taxon>
        <taxon>Sphingomonadales</taxon>
        <taxon>Sphingomonadaceae</taxon>
        <taxon>Sphingomonas</taxon>
    </lineage>
</organism>
<reference evidence="2 3" key="1">
    <citation type="submission" date="2019-09" db="EMBL/GenBank/DDBJ databases">
        <authorList>
            <person name="Dittami M. S."/>
        </authorList>
    </citation>
    <scope>NUCLEOTIDE SEQUENCE [LARGE SCALE GENOMIC DNA]</scope>
    <source>
        <strain evidence="2">SPHINGO391</strain>
    </source>
</reference>
<dbReference type="AlphaFoldDB" id="A0A5E8A608"/>
<protein>
    <submittedName>
        <fullName evidence="2">Cell wall hydrolase</fullName>
    </submittedName>
</protein>
<sequence>MRVRLQTVRLMRRIWLAMVAVLLVIGAGMSAHAALRVISERNAARDRAMVAADARAAAPGSTAFADQETAAPAAGVTGTIDLPDLPIPAGVALDSGVVPARPFSMAGASAIDRDRARQCLTAAIYYEAASEPDAGQQAVAQVILNRARHPAFPGTVCGVVYQGSEHAGCQFSFACDGAMARVPARAAWVRAARAAGMALAGYVYAPVGLATHYHTYAVTPAWNRSLVMTDVVGAHFFHRWKGYWGTSAAFNQRYVGGEPVPGPHREIQPLAPPTPEMIAAAGAAAVAAASAGKTTAATPSVPVAVAKASPMPSKPAAAVVTDMLPPESQILDRWKDSGKPLK</sequence>
<dbReference type="Pfam" id="PF07486">
    <property type="entry name" value="Hydrolase_2"/>
    <property type="match status" value="1"/>
</dbReference>
<accession>A0A5E8A608</accession>
<dbReference type="InterPro" id="IPR042047">
    <property type="entry name" value="SleB_dom1"/>
</dbReference>